<dbReference type="AlphaFoldDB" id="A0AA86UW92"/>
<evidence type="ECO:0000313" key="2">
    <source>
        <dbReference type="EMBL" id="CAI9970464.1"/>
    </source>
</evidence>
<sequence length="558" mass="63496">MKAQPQKQAVICLKFKTINEQMQQIALQVVGGSTTVSIQFDSQQSVTQFEKQINDVLLKCSIQQKSAKIYKLSSMSQEMDITKYKFGSEDASCIQFQDLSSAYIEQLVQQCSTASFKLLIQTAATSALKQNQVLEQIDMFINQAQTNSLATLSYQFAWQSSSLTLQVSVQKKKNSSTPVFNYNPKQIEVKTKEVENANKSKFYENQIPNIKVFKIIVEAASKLQTTVQIDVNENFTEPDLLKTHKIIQMDYPELWYVSFPSNLQNGGKLYQINLYSLPVNQIQQMNQQLQECVQKFIASVKDDTPYNQEVQIIKLLSQTAHYQKSTDPNRYDIIGALVKKQCVCQGYSAAFKYIADLLKIQSLSVYGTGRNEQHAWNMVNLENEWYHIDTTWSCAKDSTMLFFNVDDEHCFKAHTVSNMFSVPKCSSMKFNYFQMQNRRITSPTQFAEYLQNSQSGQVTLYFDGQDPTIYLGPQGQPALIQAQFARKQRVKITGISLREKVLATFTLEVGAPIKTVLDGPGEYLLKMTVDQFKVEVKKIQAKGIKFTSTGEYVDAVIM</sequence>
<dbReference type="Pfam" id="PF01841">
    <property type="entry name" value="Transglut_core"/>
    <property type="match status" value="1"/>
</dbReference>
<dbReference type="SUPFAM" id="SSF54001">
    <property type="entry name" value="Cysteine proteinases"/>
    <property type="match status" value="1"/>
</dbReference>
<comment type="caution">
    <text evidence="2">The sequence shown here is derived from an EMBL/GenBank/DDBJ whole genome shotgun (WGS) entry which is preliminary data.</text>
</comment>
<dbReference type="InterPro" id="IPR002931">
    <property type="entry name" value="Transglutaminase-like"/>
</dbReference>
<dbReference type="Gene3D" id="3.10.620.30">
    <property type="match status" value="1"/>
</dbReference>
<evidence type="ECO:0000313" key="4">
    <source>
        <dbReference type="Proteomes" id="UP001642409"/>
    </source>
</evidence>
<keyword evidence="4" id="KW-1185">Reference proteome</keyword>
<reference evidence="3 4" key="2">
    <citation type="submission" date="2024-07" db="EMBL/GenBank/DDBJ databases">
        <authorList>
            <person name="Akdeniz Z."/>
        </authorList>
    </citation>
    <scope>NUCLEOTIDE SEQUENCE [LARGE SCALE GENOMIC DNA]</scope>
</reference>
<evidence type="ECO:0000259" key="1">
    <source>
        <dbReference type="SMART" id="SM00460"/>
    </source>
</evidence>
<dbReference type="Proteomes" id="UP001642409">
    <property type="component" value="Unassembled WGS sequence"/>
</dbReference>
<gene>
    <name evidence="3" type="ORF">HINF_LOCUS34389</name>
    <name evidence="2" type="ORF">HINF_LOCUS58109</name>
</gene>
<accession>A0AA86UW92</accession>
<dbReference type="SMART" id="SM00460">
    <property type="entry name" value="TGc"/>
    <property type="match status" value="1"/>
</dbReference>
<dbReference type="EMBL" id="CAXDID020000122">
    <property type="protein sequence ID" value="CAL6032242.1"/>
    <property type="molecule type" value="Genomic_DNA"/>
</dbReference>
<proteinExistence type="predicted"/>
<organism evidence="2">
    <name type="scientific">Hexamita inflata</name>
    <dbReference type="NCBI Taxonomy" id="28002"/>
    <lineage>
        <taxon>Eukaryota</taxon>
        <taxon>Metamonada</taxon>
        <taxon>Diplomonadida</taxon>
        <taxon>Hexamitidae</taxon>
        <taxon>Hexamitinae</taxon>
        <taxon>Hexamita</taxon>
    </lineage>
</organism>
<dbReference type="InterPro" id="IPR038765">
    <property type="entry name" value="Papain-like_cys_pep_sf"/>
</dbReference>
<name>A0AA86UW92_9EUKA</name>
<dbReference type="EMBL" id="CATOUU010001074">
    <property type="protein sequence ID" value="CAI9970464.1"/>
    <property type="molecule type" value="Genomic_DNA"/>
</dbReference>
<feature type="domain" description="Transglutaminase-like" evidence="1">
    <location>
        <begin position="336"/>
        <end position="392"/>
    </location>
</feature>
<reference evidence="2" key="1">
    <citation type="submission" date="2023-06" db="EMBL/GenBank/DDBJ databases">
        <authorList>
            <person name="Kurt Z."/>
        </authorList>
    </citation>
    <scope>NUCLEOTIDE SEQUENCE</scope>
</reference>
<protein>
    <submittedName>
        <fullName evidence="2">Transglutaminase-like superfamily protein</fullName>
    </submittedName>
    <submittedName>
        <fullName evidence="3">Transglutaminase-like_superfamily protein</fullName>
    </submittedName>
</protein>
<evidence type="ECO:0000313" key="3">
    <source>
        <dbReference type="EMBL" id="CAL6032242.1"/>
    </source>
</evidence>